<dbReference type="InterPro" id="IPR019398">
    <property type="entry name" value="Pre-rRNA_process_TSR2"/>
</dbReference>
<gene>
    <name evidence="4" type="ORF">CYLTODRAFT_391123</name>
</gene>
<name>A0A0D7BL49_9AGAR</name>
<dbReference type="AlphaFoldDB" id="A0A0D7BL49"/>
<feature type="region of interest" description="Disordered" evidence="3">
    <location>
        <begin position="118"/>
        <end position="179"/>
    </location>
</feature>
<keyword evidence="2" id="KW-0698">rRNA processing</keyword>
<keyword evidence="5" id="KW-1185">Reference proteome</keyword>
<evidence type="ECO:0000313" key="5">
    <source>
        <dbReference type="Proteomes" id="UP000054007"/>
    </source>
</evidence>
<organism evidence="4 5">
    <name type="scientific">Cylindrobasidium torrendii FP15055 ss-10</name>
    <dbReference type="NCBI Taxonomy" id="1314674"/>
    <lineage>
        <taxon>Eukaryota</taxon>
        <taxon>Fungi</taxon>
        <taxon>Dikarya</taxon>
        <taxon>Basidiomycota</taxon>
        <taxon>Agaricomycotina</taxon>
        <taxon>Agaricomycetes</taxon>
        <taxon>Agaricomycetidae</taxon>
        <taxon>Agaricales</taxon>
        <taxon>Marasmiineae</taxon>
        <taxon>Physalacriaceae</taxon>
        <taxon>Cylindrobasidium</taxon>
    </lineage>
</organism>
<sequence length="179" mass="20032">MSTSTSSVLFARGVIARLHSWNTLALAVQENWGGPHGADKRTWLASSIVDTFEEQADTPDDQYIEEMLLQVMDDEFDTVLEDGSAEPVAVDICKIWDESRRGVDTLVKKFEDIVEKTKGKKIAAPEMEEIEEDSEGDESGEDEDEEMDEDPAPQLIERKPKAEPVVDDDGFTLVQKGKR</sequence>
<dbReference type="OrthoDB" id="263560at2759"/>
<dbReference type="PANTHER" id="PTHR21250">
    <property type="entry name" value="PRE-RRNA-PROCESSING PROTEIN TSR2 HOMOLOG"/>
    <property type="match status" value="1"/>
</dbReference>
<dbReference type="GO" id="GO:0006364">
    <property type="term" value="P:rRNA processing"/>
    <property type="evidence" value="ECO:0007669"/>
    <property type="project" value="UniProtKB-KW"/>
</dbReference>
<protein>
    <recommendedName>
        <fullName evidence="6">Pre-rRNA-processing protein TSR2</fullName>
    </recommendedName>
</protein>
<evidence type="ECO:0000256" key="2">
    <source>
        <dbReference type="ARBA" id="ARBA00022552"/>
    </source>
</evidence>
<dbReference type="STRING" id="1314674.A0A0D7BL49"/>
<evidence type="ECO:0000313" key="4">
    <source>
        <dbReference type="EMBL" id="KIY70950.1"/>
    </source>
</evidence>
<accession>A0A0D7BL49</accession>
<evidence type="ECO:0000256" key="3">
    <source>
        <dbReference type="SAM" id="MobiDB-lite"/>
    </source>
</evidence>
<reference evidence="4 5" key="1">
    <citation type="journal article" date="2015" name="Fungal Genet. Biol.">
        <title>Evolution of novel wood decay mechanisms in Agaricales revealed by the genome sequences of Fistulina hepatica and Cylindrobasidium torrendii.</title>
        <authorList>
            <person name="Floudas D."/>
            <person name="Held B.W."/>
            <person name="Riley R."/>
            <person name="Nagy L.G."/>
            <person name="Koehler G."/>
            <person name="Ransdell A.S."/>
            <person name="Younus H."/>
            <person name="Chow J."/>
            <person name="Chiniquy J."/>
            <person name="Lipzen A."/>
            <person name="Tritt A."/>
            <person name="Sun H."/>
            <person name="Haridas S."/>
            <person name="LaButti K."/>
            <person name="Ohm R.A."/>
            <person name="Kues U."/>
            <person name="Blanchette R.A."/>
            <person name="Grigoriev I.V."/>
            <person name="Minto R.E."/>
            <person name="Hibbett D.S."/>
        </authorList>
    </citation>
    <scope>NUCLEOTIDE SEQUENCE [LARGE SCALE GENOMIC DNA]</scope>
    <source>
        <strain evidence="4 5">FP15055 ss-10</strain>
    </source>
</reference>
<evidence type="ECO:0008006" key="6">
    <source>
        <dbReference type="Google" id="ProtNLM"/>
    </source>
</evidence>
<feature type="compositionally biased region" description="Acidic residues" evidence="3">
    <location>
        <begin position="126"/>
        <end position="151"/>
    </location>
</feature>
<comment type="similarity">
    <text evidence="1">Belongs to the TSR2 family.</text>
</comment>
<dbReference type="EMBL" id="KN880460">
    <property type="protein sequence ID" value="KIY70950.1"/>
    <property type="molecule type" value="Genomic_DNA"/>
</dbReference>
<dbReference type="Pfam" id="PF10273">
    <property type="entry name" value="WGG"/>
    <property type="match status" value="1"/>
</dbReference>
<dbReference type="Proteomes" id="UP000054007">
    <property type="component" value="Unassembled WGS sequence"/>
</dbReference>
<evidence type="ECO:0000256" key="1">
    <source>
        <dbReference type="ARBA" id="ARBA00006524"/>
    </source>
</evidence>
<proteinExistence type="inferred from homology"/>